<evidence type="ECO:0008006" key="11">
    <source>
        <dbReference type="Google" id="ProtNLM"/>
    </source>
</evidence>
<proteinExistence type="inferred from homology"/>
<evidence type="ECO:0000256" key="3">
    <source>
        <dbReference type="ARBA" id="ARBA00022448"/>
    </source>
</evidence>
<evidence type="ECO:0000256" key="7">
    <source>
        <dbReference type="ARBA" id="ARBA00023136"/>
    </source>
</evidence>
<keyword evidence="4" id="KW-1003">Cell membrane</keyword>
<dbReference type="Proteomes" id="UP000789845">
    <property type="component" value="Unassembled WGS sequence"/>
</dbReference>
<name>A0A9C7LBQ7_9BACI</name>
<evidence type="ECO:0000256" key="4">
    <source>
        <dbReference type="ARBA" id="ARBA00022475"/>
    </source>
</evidence>
<feature type="transmembrane region" description="Helical" evidence="8">
    <location>
        <begin position="141"/>
        <end position="164"/>
    </location>
</feature>
<protein>
    <recommendedName>
        <fullName evidence="11">Acetamide transporter</fullName>
    </recommendedName>
</protein>
<feature type="transmembrane region" description="Helical" evidence="8">
    <location>
        <begin position="115"/>
        <end position="134"/>
    </location>
</feature>
<feature type="transmembrane region" description="Helical" evidence="8">
    <location>
        <begin position="62"/>
        <end position="79"/>
    </location>
</feature>
<feature type="transmembrane region" description="Helical" evidence="8">
    <location>
        <begin position="6"/>
        <end position="22"/>
    </location>
</feature>
<feature type="transmembrane region" description="Helical" evidence="8">
    <location>
        <begin position="86"/>
        <end position="109"/>
    </location>
</feature>
<dbReference type="EMBL" id="CAKJTG010000035">
    <property type="protein sequence ID" value="CAG9610411.1"/>
    <property type="molecule type" value="Genomic_DNA"/>
</dbReference>
<evidence type="ECO:0000256" key="8">
    <source>
        <dbReference type="SAM" id="Phobius"/>
    </source>
</evidence>
<keyword evidence="6 8" id="KW-1133">Transmembrane helix</keyword>
<comment type="similarity">
    <text evidence="2">Belongs to the AmiS/UreI family.</text>
</comment>
<keyword evidence="10" id="KW-1185">Reference proteome</keyword>
<evidence type="ECO:0000256" key="5">
    <source>
        <dbReference type="ARBA" id="ARBA00022692"/>
    </source>
</evidence>
<dbReference type="AlphaFoldDB" id="A0A9C7LBQ7"/>
<evidence type="ECO:0000256" key="1">
    <source>
        <dbReference type="ARBA" id="ARBA00004651"/>
    </source>
</evidence>
<evidence type="ECO:0000313" key="9">
    <source>
        <dbReference type="EMBL" id="CAG9610411.1"/>
    </source>
</evidence>
<organism evidence="9 10">
    <name type="scientific">Pseudoneobacillus rhizosphaerae</name>
    <dbReference type="NCBI Taxonomy" id="2880968"/>
    <lineage>
        <taxon>Bacteria</taxon>
        <taxon>Bacillati</taxon>
        <taxon>Bacillota</taxon>
        <taxon>Bacilli</taxon>
        <taxon>Bacillales</taxon>
        <taxon>Bacillaceae</taxon>
        <taxon>Pseudoneobacillus</taxon>
    </lineage>
</organism>
<dbReference type="InterPro" id="IPR003211">
    <property type="entry name" value="AmiSUreI_transpt"/>
</dbReference>
<dbReference type="InterPro" id="IPR038523">
    <property type="entry name" value="AmiSUreI_transpt_sf"/>
</dbReference>
<accession>A0A9C7LBQ7</accession>
<evidence type="ECO:0000256" key="6">
    <source>
        <dbReference type="ARBA" id="ARBA00022989"/>
    </source>
</evidence>
<sequence length="209" mass="23623">MGNIALFLSGSVLFLNSLLLLGKAEAKSVGYFNLFIGIIQMFLPFCIILTSDQTNLDFYNSAPIFLFGLTYLFFGITVLKNLEGNGLGWFCLWVSIVAVVYSVTSFVQFHDVVNGLTWGMWVLLWFLFFLSNTLNKKIERYIGYVALVQSWVTLTIPALLYFVGVWSNPIVVQIWIIVLAVSIISFVLMPFILNHSLKKELSISYRSAS</sequence>
<keyword evidence="7 8" id="KW-0472">Membrane</keyword>
<dbReference type="GO" id="GO:0005886">
    <property type="term" value="C:plasma membrane"/>
    <property type="evidence" value="ECO:0007669"/>
    <property type="project" value="UniProtKB-SubCell"/>
</dbReference>
<comment type="caution">
    <text evidence="9">The sequence shown here is derived from an EMBL/GenBank/DDBJ whole genome shotgun (WGS) entry which is preliminary data.</text>
</comment>
<evidence type="ECO:0000313" key="10">
    <source>
        <dbReference type="Proteomes" id="UP000789845"/>
    </source>
</evidence>
<comment type="subcellular location">
    <subcellularLocation>
        <location evidence="1">Cell membrane</location>
        <topology evidence="1">Multi-pass membrane protein</topology>
    </subcellularLocation>
</comment>
<reference evidence="9" key="1">
    <citation type="submission" date="2021-10" db="EMBL/GenBank/DDBJ databases">
        <authorList>
            <person name="Criscuolo A."/>
        </authorList>
    </citation>
    <scope>NUCLEOTIDE SEQUENCE</scope>
    <source>
        <strain evidence="9">CIP111885</strain>
    </source>
</reference>
<keyword evidence="5 8" id="KW-0812">Transmembrane</keyword>
<dbReference type="RefSeq" id="WP_230498765.1">
    <property type="nucleotide sequence ID" value="NZ_CAKJTG010000035.1"/>
</dbReference>
<feature type="transmembrane region" description="Helical" evidence="8">
    <location>
        <begin position="170"/>
        <end position="193"/>
    </location>
</feature>
<gene>
    <name evidence="9" type="ORF">NEOCIP111885_04185</name>
</gene>
<keyword evidence="3" id="KW-0813">Transport</keyword>
<evidence type="ECO:0000256" key="2">
    <source>
        <dbReference type="ARBA" id="ARBA00010068"/>
    </source>
</evidence>
<dbReference type="Pfam" id="PF02293">
    <property type="entry name" value="AmiS_UreI"/>
    <property type="match status" value="1"/>
</dbReference>
<dbReference type="Gene3D" id="1.25.40.600">
    <property type="match status" value="1"/>
</dbReference>
<feature type="transmembrane region" description="Helical" evidence="8">
    <location>
        <begin position="29"/>
        <end position="50"/>
    </location>
</feature>